<keyword evidence="3" id="KW-1185">Reference proteome</keyword>
<protein>
    <submittedName>
        <fullName evidence="1">Putative phage transcriptional regulator</fullName>
    </submittedName>
</protein>
<reference evidence="2 3" key="2">
    <citation type="journal article" date="2006" name="Proc. Natl. Acad. Sci. U.S.A.">
        <title>Comparative genomics of the lactic acid bacteria.</title>
        <authorList>
            <person name="Makarova K."/>
            <person name="Slesarev A."/>
            <person name="Wolf Y."/>
            <person name="Sorokin A."/>
            <person name="Mirkin B."/>
            <person name="Koonin E."/>
            <person name="Pavlov A."/>
            <person name="Pavlova N."/>
            <person name="Karamychev V."/>
            <person name="Polouchine N."/>
            <person name="Shakhova V."/>
            <person name="Grigoriev I."/>
            <person name="Lou Y."/>
            <person name="Rohksar D."/>
            <person name="Lucas S."/>
            <person name="Huang K."/>
            <person name="Goodstein D.M."/>
            <person name="Hawkins T."/>
            <person name="Plengvidhya V."/>
            <person name="Welker D."/>
            <person name="Hughes J."/>
            <person name="Goh Y."/>
            <person name="Benson A."/>
            <person name="Baldwin K."/>
            <person name="Lee J.H."/>
            <person name="Diaz-Muniz I."/>
            <person name="Dosti B."/>
            <person name="Smeianov V."/>
            <person name="Wechter W."/>
            <person name="Barabote R."/>
            <person name="Lorca G."/>
            <person name="Altermann E."/>
            <person name="Barrangou R."/>
            <person name="Ganesan B."/>
            <person name="Xie Y."/>
            <person name="Rawsthorne H."/>
            <person name="Tamir D."/>
            <person name="Parker C."/>
            <person name="Breidt F."/>
            <person name="Broadbent J."/>
            <person name="Hutkins R."/>
            <person name="O'Sullivan D."/>
            <person name="Steele J."/>
            <person name="Unlu G."/>
            <person name="Saier M."/>
            <person name="Klaenhammer T."/>
            <person name="Richardson P."/>
            <person name="Kozyavkin S."/>
            <person name="Weimer B."/>
            <person name="Mills D."/>
        </authorList>
    </citation>
    <scope>NUCLEOTIDE SEQUENCE [LARGE SCALE GENOMIC DNA]</scope>
    <source>
        <strain evidence="2">ATCC 334</strain>
        <strain evidence="3">ATCC 334 / BCRC 17002 / CCUG 31169 / CIP 107868 / KCTC 3260 / NRRL B-441</strain>
    </source>
</reference>
<dbReference type="RefSeq" id="WP_011674685.1">
    <property type="nucleotide sequence ID" value="NC_008526.1"/>
</dbReference>
<evidence type="ECO:0000313" key="3">
    <source>
        <dbReference type="Proteomes" id="UP000001651"/>
    </source>
</evidence>
<dbReference type="STRING" id="321967.LSEI_1966"/>
<evidence type="ECO:0000313" key="1">
    <source>
        <dbReference type="EMBL" id="ABD83416.1"/>
    </source>
</evidence>
<dbReference type="KEGG" id="lca:LSEI_1966"/>
<proteinExistence type="predicted"/>
<reference evidence="1" key="3">
    <citation type="submission" date="2006-02" db="EMBL/GenBank/DDBJ databases">
        <authorList>
            <person name="Broadbent J.R."/>
            <person name="Steele J.L."/>
            <person name="Ventura M."/>
        </authorList>
    </citation>
    <scope>NUCLEOTIDE SEQUENCE</scope>
    <source>
        <strain evidence="1">ATCC 334</strain>
    </source>
</reference>
<evidence type="ECO:0000313" key="2">
    <source>
        <dbReference type="EMBL" id="ABJ70724.1"/>
    </source>
</evidence>
<dbReference type="AlphaFoldDB" id="Q036Z8"/>
<organism evidence="2 3">
    <name type="scientific">Lacticaseibacillus paracasei (strain ATCC 334 / BCRC 17002 / CCUG 31169 / CIP 107868 / KCTC 3260 / NRRL B-441)</name>
    <name type="common">Lactobacillus paracasei</name>
    <dbReference type="NCBI Taxonomy" id="321967"/>
    <lineage>
        <taxon>Bacteria</taxon>
        <taxon>Bacillati</taxon>
        <taxon>Bacillota</taxon>
        <taxon>Bacilli</taxon>
        <taxon>Lactobacillales</taxon>
        <taxon>Lactobacillaceae</taxon>
        <taxon>Lacticaseibacillus</taxon>
    </lineage>
</organism>
<accession>Q036Z8</accession>
<dbReference type="PaxDb" id="321967-LSEI_1966"/>
<dbReference type="Proteomes" id="UP000001651">
    <property type="component" value="Chromosome"/>
</dbReference>
<name>Q036Z8_LACP3</name>
<dbReference type="HOGENOM" id="CLU_189872_0_0_9"/>
<dbReference type="PATRIC" id="fig|321967.11.peg.1933"/>
<sequence>MKQINKKEIERQNYLSDFPRPKSSEALFGIKPHPVAVKIVNLIKKEGMTYEEAYASLQDAYNQLKYESNFVQIPQAHIHH</sequence>
<gene>
    <name evidence="2" type="ordered locus">LSEI_1966</name>
    <name evidence="1" type="ORF">Lcas062</name>
</gene>
<dbReference type="EMBL" id="DQ411856">
    <property type="protein sequence ID" value="ABD83416.1"/>
    <property type="molecule type" value="Genomic_DNA"/>
</dbReference>
<dbReference type="EMBL" id="CP000423">
    <property type="protein sequence ID" value="ABJ70724.1"/>
    <property type="molecule type" value="Genomic_DNA"/>
</dbReference>
<reference evidence="1" key="1">
    <citation type="journal article" date="2006" name="Appl. Environ. Microbiol.">
        <title>Comparative genomics and transcriptional analysis of prophages identified in the genomes of Lactobacillus gasseri, Lactobacillus salivarius, and Lactobacillus casei.</title>
        <authorList>
            <person name="Ventura M."/>
            <person name="Canchaya C."/>
            <person name="Bernini V."/>
            <person name="Altermann E."/>
            <person name="Barrangou R."/>
            <person name="McGrath S."/>
            <person name="Claesson M.J."/>
            <person name="Li Y."/>
            <person name="Leahy S."/>
            <person name="Walker C.D."/>
            <person name="Zink R."/>
            <person name="Neviani E."/>
            <person name="Steele J."/>
            <person name="Broadbent J."/>
            <person name="Klaenhammer T.R."/>
            <person name="Fitzgerald G.F."/>
            <person name="O'Toole P.W."/>
            <person name="van Sinderen D."/>
        </authorList>
    </citation>
    <scope>NUCLEOTIDE SEQUENCE</scope>
    <source>
        <strain evidence="1">ATCC 334</strain>
    </source>
</reference>